<evidence type="ECO:0000313" key="3">
    <source>
        <dbReference type="Proteomes" id="UP000594688"/>
    </source>
</evidence>
<dbReference type="Gene3D" id="3.90.550.10">
    <property type="entry name" value="Spore Coat Polysaccharide Biosynthesis Protein SpsA, Chain A"/>
    <property type="match status" value="1"/>
</dbReference>
<dbReference type="InterPro" id="IPR029044">
    <property type="entry name" value="Nucleotide-diphossugar_trans"/>
</dbReference>
<name>A0A7T0BU05_9BACT</name>
<proteinExistence type="predicted"/>
<keyword evidence="2" id="KW-0808">Transferase</keyword>
<protein>
    <submittedName>
        <fullName evidence="2">Glycosyltransferase family 2 protein</fullName>
    </submittedName>
</protein>
<dbReference type="PANTHER" id="PTHR43685:SF13">
    <property type="entry name" value="O ANTIGEN BIOSYNTHESIS RHAMNOSYLTRANSFERASE RFBN"/>
    <property type="match status" value="1"/>
</dbReference>
<organism evidence="2 3">
    <name type="scientific">Candidatus Nitronauta litoralis</name>
    <dbReference type="NCBI Taxonomy" id="2705533"/>
    <lineage>
        <taxon>Bacteria</taxon>
        <taxon>Pseudomonadati</taxon>
        <taxon>Nitrospinota/Tectimicrobiota group</taxon>
        <taxon>Nitrospinota</taxon>
        <taxon>Nitrospinia</taxon>
        <taxon>Nitrospinales</taxon>
        <taxon>Nitrospinaceae</taxon>
        <taxon>Candidatus Nitronauta</taxon>
    </lineage>
</organism>
<feature type="domain" description="Glycosyltransferase 2-like" evidence="1">
    <location>
        <begin position="178"/>
        <end position="334"/>
    </location>
</feature>
<evidence type="ECO:0000313" key="2">
    <source>
        <dbReference type="EMBL" id="QPJ60992.1"/>
    </source>
</evidence>
<dbReference type="AlphaFoldDB" id="A0A7T0BU05"/>
<reference evidence="2 3" key="1">
    <citation type="submission" date="2020-02" db="EMBL/GenBank/DDBJ databases">
        <title>Genomic and physiological characterization of two novel Nitrospinaceae genera.</title>
        <authorList>
            <person name="Mueller A.J."/>
            <person name="Jung M.-Y."/>
            <person name="Strachan C.R."/>
            <person name="Herbold C.W."/>
            <person name="Kirkegaard R.H."/>
            <person name="Daims H."/>
        </authorList>
    </citation>
    <scope>NUCLEOTIDE SEQUENCE [LARGE SCALE GENOMIC DNA]</scope>
    <source>
        <strain evidence="2">EB</strain>
    </source>
</reference>
<dbReference type="Proteomes" id="UP000594688">
    <property type="component" value="Chromosome"/>
</dbReference>
<dbReference type="InterPro" id="IPR050834">
    <property type="entry name" value="Glycosyltransf_2"/>
</dbReference>
<dbReference type="KEGG" id="nli:G3M70_03440"/>
<dbReference type="GO" id="GO:0044010">
    <property type="term" value="P:single-species biofilm formation"/>
    <property type="evidence" value="ECO:0007669"/>
    <property type="project" value="TreeGrafter"/>
</dbReference>
<dbReference type="Pfam" id="PF00535">
    <property type="entry name" value="Glycos_transf_2"/>
    <property type="match status" value="1"/>
</dbReference>
<dbReference type="GO" id="GO:0016740">
    <property type="term" value="F:transferase activity"/>
    <property type="evidence" value="ECO:0007669"/>
    <property type="project" value="UniProtKB-KW"/>
</dbReference>
<accession>A0A7T0BU05</accession>
<dbReference type="PANTHER" id="PTHR43685">
    <property type="entry name" value="GLYCOSYLTRANSFERASE"/>
    <property type="match status" value="1"/>
</dbReference>
<dbReference type="EMBL" id="CP048685">
    <property type="protein sequence ID" value="QPJ60992.1"/>
    <property type="molecule type" value="Genomic_DNA"/>
</dbReference>
<evidence type="ECO:0000259" key="1">
    <source>
        <dbReference type="Pfam" id="PF00535"/>
    </source>
</evidence>
<dbReference type="SUPFAM" id="SSF53448">
    <property type="entry name" value="Nucleotide-diphospho-sugar transferases"/>
    <property type="match status" value="1"/>
</dbReference>
<dbReference type="InterPro" id="IPR001173">
    <property type="entry name" value="Glyco_trans_2-like"/>
</dbReference>
<gene>
    <name evidence="2" type="ORF">G3M70_03440</name>
</gene>
<dbReference type="CDD" id="cd00761">
    <property type="entry name" value="Glyco_tranf_GTA_type"/>
    <property type="match status" value="1"/>
</dbReference>
<sequence>MPGTCIVFCTAREAEVHRASSLAGNSEDNVRFFGPDSSPFNNAGKNNFIGWGEGPFTLTKALRHFFRLKSFAPSKVILPLNNESGAGYGLLRLFALGLSDQAIEIPPSGKEEKTSIGKILSQKEIIWHTGLIWFFDCIAPVLRLWLNTKAPPLTSNSRPPAQPETIQDFYNEEPPEASIIIRTFNEAQYLGQTLEAIGRQKGPTREIIVIDSGSTDNSVTIACSHSVRVYGISKESFHYSSALNLGARLARGKYLVNLSAHAVPQTDTWLAKLIEPMQTDENVAGVCGREVPIKDWASPFERKLLHDMFRLEKRVMTESFFFSNANAAMRRDLALEVPFDENIDWGEDQVWAHAVHQRGFKTVYTPEGPVAHSHNLSMVDCFVRTLKFQRTLFRRMHHDRADITNDEFHFHLPARALSFRRFISKNRLMPELKAWFAPSFCEYINFMGSDMAHREIMIARRRTSCSDKSYRPKKEAVLP</sequence>